<name>A0A269PGC1_9CORY</name>
<dbReference type="CDD" id="cd02966">
    <property type="entry name" value="TlpA_like_family"/>
    <property type="match status" value="1"/>
</dbReference>
<dbReference type="GO" id="GO:0030313">
    <property type="term" value="C:cell envelope"/>
    <property type="evidence" value="ECO:0007669"/>
    <property type="project" value="UniProtKB-SubCell"/>
</dbReference>
<sequence>MRSGKTAVVASVVGALVVTCFVVAGAVALLRGGGSGDEVRGEGETGASISKEAPVAQRPDCVAGGVGGVELPCLGGADVPGERAGVTVVNVWAWWCEPCRTELPVLERYAADHPDVEVVGVHADRQAAAGADLLNELGVELSSYQDSDNSFAGQLGLPGVVPITVVFRDGEQVGTLAQAFESEEALASAIDGVLGR</sequence>
<dbReference type="InterPro" id="IPR000866">
    <property type="entry name" value="AhpC/TSA"/>
</dbReference>
<keyword evidence="3" id="KW-0735">Signal-anchor</keyword>
<dbReference type="PROSITE" id="PS00194">
    <property type="entry name" value="THIOREDOXIN_1"/>
    <property type="match status" value="1"/>
</dbReference>
<dbReference type="PROSITE" id="PS51352">
    <property type="entry name" value="THIOREDOXIN_2"/>
    <property type="match status" value="1"/>
</dbReference>
<dbReference type="PANTHER" id="PTHR42852:SF6">
    <property type="entry name" value="THIOL:DISULFIDE INTERCHANGE PROTEIN DSBE"/>
    <property type="match status" value="1"/>
</dbReference>
<reference evidence="8 9" key="1">
    <citation type="submission" date="2017-08" db="EMBL/GenBank/DDBJ databases">
        <authorList>
            <person name="de Groot N.N."/>
        </authorList>
    </citation>
    <scope>NUCLEOTIDE SEQUENCE [LARGE SCALE GENOMIC DNA]</scope>
    <source>
        <strain evidence="8 9">NBT06-6</strain>
    </source>
</reference>
<evidence type="ECO:0000256" key="4">
    <source>
        <dbReference type="ARBA" id="ARBA00023157"/>
    </source>
</evidence>
<dbReference type="GO" id="GO:0016491">
    <property type="term" value="F:oxidoreductase activity"/>
    <property type="evidence" value="ECO:0007669"/>
    <property type="project" value="InterPro"/>
</dbReference>
<dbReference type="GO" id="GO:0017004">
    <property type="term" value="P:cytochrome complex assembly"/>
    <property type="evidence" value="ECO:0007669"/>
    <property type="project" value="UniProtKB-KW"/>
</dbReference>
<feature type="domain" description="Thioredoxin" evidence="7">
    <location>
        <begin position="47"/>
        <end position="195"/>
    </location>
</feature>
<gene>
    <name evidence="8" type="ORF">CIG21_00705</name>
</gene>
<organism evidence="8 9">
    <name type="scientific">Corynebacterium hadale</name>
    <dbReference type="NCBI Taxonomy" id="2026255"/>
    <lineage>
        <taxon>Bacteria</taxon>
        <taxon>Bacillati</taxon>
        <taxon>Actinomycetota</taxon>
        <taxon>Actinomycetes</taxon>
        <taxon>Mycobacteriales</taxon>
        <taxon>Corynebacteriaceae</taxon>
        <taxon>Corynebacterium</taxon>
    </lineage>
</organism>
<evidence type="ECO:0000256" key="2">
    <source>
        <dbReference type="ARBA" id="ARBA00022748"/>
    </source>
</evidence>
<evidence type="ECO:0000256" key="1">
    <source>
        <dbReference type="ARBA" id="ARBA00004196"/>
    </source>
</evidence>
<dbReference type="InterPro" id="IPR050553">
    <property type="entry name" value="Thioredoxin_ResA/DsbE_sf"/>
</dbReference>
<dbReference type="SUPFAM" id="SSF52833">
    <property type="entry name" value="Thioredoxin-like"/>
    <property type="match status" value="1"/>
</dbReference>
<evidence type="ECO:0000259" key="7">
    <source>
        <dbReference type="PROSITE" id="PS51352"/>
    </source>
</evidence>
<dbReference type="Gene3D" id="3.40.30.10">
    <property type="entry name" value="Glutaredoxin"/>
    <property type="match status" value="1"/>
</dbReference>
<accession>A0A269PGC1</accession>
<comment type="subcellular location">
    <subcellularLocation>
        <location evidence="1">Cell envelope</location>
    </subcellularLocation>
</comment>
<evidence type="ECO:0000313" key="9">
    <source>
        <dbReference type="Proteomes" id="UP000215771"/>
    </source>
</evidence>
<dbReference type="RefSeq" id="WP_095275197.1">
    <property type="nucleotide sequence ID" value="NZ_CP047655.1"/>
</dbReference>
<keyword evidence="6" id="KW-1133">Transmembrane helix</keyword>
<dbReference type="GO" id="GO:0016209">
    <property type="term" value="F:antioxidant activity"/>
    <property type="evidence" value="ECO:0007669"/>
    <property type="project" value="InterPro"/>
</dbReference>
<proteinExistence type="predicted"/>
<evidence type="ECO:0000256" key="3">
    <source>
        <dbReference type="ARBA" id="ARBA00022968"/>
    </source>
</evidence>
<evidence type="ECO:0000313" key="8">
    <source>
        <dbReference type="EMBL" id="PAJ71286.1"/>
    </source>
</evidence>
<keyword evidence="6" id="KW-0472">Membrane</keyword>
<keyword evidence="6" id="KW-0812">Transmembrane</keyword>
<feature type="transmembrane region" description="Helical" evidence="6">
    <location>
        <begin position="6"/>
        <end position="30"/>
    </location>
</feature>
<dbReference type="PANTHER" id="PTHR42852">
    <property type="entry name" value="THIOL:DISULFIDE INTERCHANGE PROTEIN DSBE"/>
    <property type="match status" value="1"/>
</dbReference>
<keyword evidence="2" id="KW-0201">Cytochrome c-type biogenesis</keyword>
<dbReference type="InterPro" id="IPR036249">
    <property type="entry name" value="Thioredoxin-like_sf"/>
</dbReference>
<dbReference type="AlphaFoldDB" id="A0A269PGC1"/>
<dbReference type="EMBL" id="NQMQ01000001">
    <property type="protein sequence ID" value="PAJ71286.1"/>
    <property type="molecule type" value="Genomic_DNA"/>
</dbReference>
<comment type="caution">
    <text evidence="8">The sequence shown here is derived from an EMBL/GenBank/DDBJ whole genome shotgun (WGS) entry which is preliminary data.</text>
</comment>
<dbReference type="InterPro" id="IPR017937">
    <property type="entry name" value="Thioredoxin_CS"/>
</dbReference>
<dbReference type="InterPro" id="IPR013766">
    <property type="entry name" value="Thioredoxin_domain"/>
</dbReference>
<dbReference type="Pfam" id="PF00578">
    <property type="entry name" value="AhpC-TSA"/>
    <property type="match status" value="1"/>
</dbReference>
<evidence type="ECO:0000256" key="5">
    <source>
        <dbReference type="ARBA" id="ARBA00023284"/>
    </source>
</evidence>
<keyword evidence="5" id="KW-0676">Redox-active center</keyword>
<keyword evidence="4" id="KW-1015">Disulfide bond</keyword>
<protein>
    <recommendedName>
        <fullName evidence="7">Thioredoxin domain-containing protein</fullName>
    </recommendedName>
</protein>
<dbReference type="Proteomes" id="UP000215771">
    <property type="component" value="Unassembled WGS sequence"/>
</dbReference>
<evidence type="ECO:0000256" key="6">
    <source>
        <dbReference type="SAM" id="Phobius"/>
    </source>
</evidence>